<dbReference type="HAMAP" id="MF_02090">
    <property type="entry name" value="NadE_glutamine_dep"/>
    <property type="match status" value="1"/>
</dbReference>
<evidence type="ECO:0000256" key="7">
    <source>
        <dbReference type="ARBA" id="ARBA00022840"/>
    </source>
</evidence>
<keyword evidence="6" id="KW-0547">Nucleotide-binding</keyword>
<feature type="region of interest" description="Disordered" evidence="12">
    <location>
        <begin position="972"/>
        <end position="1016"/>
    </location>
</feature>
<dbReference type="CDD" id="cd00553">
    <property type="entry name" value="NAD_synthase"/>
    <property type="match status" value="1"/>
</dbReference>
<dbReference type="InterPro" id="IPR003694">
    <property type="entry name" value="NAD_synthase"/>
</dbReference>
<dbReference type="PANTHER" id="PTHR23090">
    <property type="entry name" value="NH 3 /GLUTAMINE-DEPENDENT NAD + SYNTHETASE"/>
    <property type="match status" value="1"/>
</dbReference>
<gene>
    <name evidence="15" type="ORF">C2E20_6633</name>
</gene>
<accession>A0A2P6V747</accession>
<dbReference type="UniPathway" id="UPA00253">
    <property type="reaction ID" value="UER00334"/>
</dbReference>
<feature type="region of interest" description="Disordered" evidence="12">
    <location>
        <begin position="1067"/>
        <end position="1096"/>
    </location>
</feature>
<dbReference type="AlphaFoldDB" id="A0A2P6V747"/>
<evidence type="ECO:0000256" key="9">
    <source>
        <dbReference type="ARBA" id="ARBA00030681"/>
    </source>
</evidence>
<evidence type="ECO:0000256" key="1">
    <source>
        <dbReference type="ARBA" id="ARBA00005188"/>
    </source>
</evidence>
<dbReference type="EMBL" id="LHPF02000023">
    <property type="protein sequence ID" value="PSC69909.1"/>
    <property type="molecule type" value="Genomic_DNA"/>
</dbReference>
<dbReference type="SUPFAM" id="SSF56317">
    <property type="entry name" value="Carbon-nitrogen hydrolase"/>
    <property type="match status" value="1"/>
</dbReference>
<dbReference type="PANTHER" id="PTHR23090:SF9">
    <property type="entry name" value="GLUTAMINE-DEPENDENT NAD(+) SYNTHETASE"/>
    <property type="match status" value="1"/>
</dbReference>
<evidence type="ECO:0000313" key="16">
    <source>
        <dbReference type="Proteomes" id="UP000239649"/>
    </source>
</evidence>
<evidence type="ECO:0000256" key="10">
    <source>
        <dbReference type="ARBA" id="ARBA00031075"/>
    </source>
</evidence>
<proteinExistence type="inferred from homology"/>
<dbReference type="GO" id="GO:0005524">
    <property type="term" value="F:ATP binding"/>
    <property type="evidence" value="ECO:0007669"/>
    <property type="project" value="UniProtKB-KW"/>
</dbReference>
<dbReference type="Pfam" id="PF02540">
    <property type="entry name" value="NAD_synthase"/>
    <property type="match status" value="1"/>
</dbReference>
<evidence type="ECO:0000256" key="2">
    <source>
        <dbReference type="ARBA" id="ARBA00007145"/>
    </source>
</evidence>
<dbReference type="InterPro" id="IPR014729">
    <property type="entry name" value="Rossmann-like_a/b/a_fold"/>
</dbReference>
<keyword evidence="5" id="KW-0436">Ligase</keyword>
<dbReference type="GO" id="GO:0009435">
    <property type="term" value="P:NAD+ biosynthetic process"/>
    <property type="evidence" value="ECO:0007669"/>
    <property type="project" value="UniProtKB-UniPathway"/>
</dbReference>
<evidence type="ECO:0000256" key="12">
    <source>
        <dbReference type="SAM" id="MobiDB-lite"/>
    </source>
</evidence>
<evidence type="ECO:0000256" key="6">
    <source>
        <dbReference type="ARBA" id="ARBA00022741"/>
    </source>
</evidence>
<feature type="compositionally biased region" description="Low complexity" evidence="12">
    <location>
        <begin position="1087"/>
        <end position="1096"/>
    </location>
</feature>
<dbReference type="CDD" id="cd07570">
    <property type="entry name" value="GAT_Gln-NAD-synth"/>
    <property type="match status" value="1"/>
</dbReference>
<organism evidence="15 16">
    <name type="scientific">Micractinium conductrix</name>
    <dbReference type="NCBI Taxonomy" id="554055"/>
    <lineage>
        <taxon>Eukaryota</taxon>
        <taxon>Viridiplantae</taxon>
        <taxon>Chlorophyta</taxon>
        <taxon>core chlorophytes</taxon>
        <taxon>Trebouxiophyceae</taxon>
        <taxon>Chlorellales</taxon>
        <taxon>Chlorellaceae</taxon>
        <taxon>Chlorella clade</taxon>
        <taxon>Micractinium</taxon>
    </lineage>
</organism>
<dbReference type="InterPro" id="IPR003010">
    <property type="entry name" value="C-N_Hydrolase"/>
</dbReference>
<keyword evidence="7" id="KW-0067">ATP-binding</keyword>
<dbReference type="Proteomes" id="UP000239649">
    <property type="component" value="Unassembled WGS sequence"/>
</dbReference>
<dbReference type="GO" id="GO:0005737">
    <property type="term" value="C:cytoplasm"/>
    <property type="evidence" value="ECO:0007669"/>
    <property type="project" value="InterPro"/>
</dbReference>
<evidence type="ECO:0000256" key="11">
    <source>
        <dbReference type="ARBA" id="ARBA00052340"/>
    </source>
</evidence>
<feature type="compositionally biased region" description="Basic and acidic residues" evidence="12">
    <location>
        <begin position="991"/>
        <end position="1010"/>
    </location>
</feature>
<evidence type="ECO:0000256" key="8">
    <source>
        <dbReference type="ARBA" id="ARBA00023027"/>
    </source>
</evidence>
<evidence type="ECO:0000256" key="13">
    <source>
        <dbReference type="SAM" id="Phobius"/>
    </source>
</evidence>
<comment type="catalytic activity">
    <reaction evidence="11">
        <text>deamido-NAD(+) + L-glutamine + ATP + H2O = L-glutamate + AMP + diphosphate + NAD(+) + H(+)</text>
        <dbReference type="Rhea" id="RHEA:24384"/>
        <dbReference type="ChEBI" id="CHEBI:15377"/>
        <dbReference type="ChEBI" id="CHEBI:15378"/>
        <dbReference type="ChEBI" id="CHEBI:29985"/>
        <dbReference type="ChEBI" id="CHEBI:30616"/>
        <dbReference type="ChEBI" id="CHEBI:33019"/>
        <dbReference type="ChEBI" id="CHEBI:57540"/>
        <dbReference type="ChEBI" id="CHEBI:58359"/>
        <dbReference type="ChEBI" id="CHEBI:58437"/>
        <dbReference type="ChEBI" id="CHEBI:456215"/>
        <dbReference type="EC" id="6.3.5.1"/>
    </reaction>
</comment>
<dbReference type="FunFam" id="3.60.110.10:FF:000003">
    <property type="entry name" value="Glutamine-dependent NAD(+) synthetase"/>
    <property type="match status" value="1"/>
</dbReference>
<dbReference type="SUPFAM" id="SSF52402">
    <property type="entry name" value="Adenine nucleotide alpha hydrolases-like"/>
    <property type="match status" value="1"/>
</dbReference>
<dbReference type="PROSITE" id="PS50263">
    <property type="entry name" value="CN_HYDROLASE"/>
    <property type="match status" value="1"/>
</dbReference>
<dbReference type="InterPro" id="IPR022310">
    <property type="entry name" value="NAD/GMP_synthase"/>
</dbReference>
<dbReference type="Gene3D" id="3.60.110.10">
    <property type="entry name" value="Carbon-nitrogen hydrolase"/>
    <property type="match status" value="1"/>
</dbReference>
<reference evidence="15 16" key="1">
    <citation type="journal article" date="2018" name="Plant J.">
        <title>Genome sequences of Chlorella sorokiniana UTEX 1602 and Micractinium conductrix SAG 241.80: implications to maltose excretion by a green alga.</title>
        <authorList>
            <person name="Arriola M.B."/>
            <person name="Velmurugan N."/>
            <person name="Zhang Y."/>
            <person name="Plunkett M.H."/>
            <person name="Hondzo H."/>
            <person name="Barney B.M."/>
        </authorList>
    </citation>
    <scope>NUCLEOTIDE SEQUENCE [LARGE SCALE GENOMIC DNA]</scope>
    <source>
        <strain evidence="15 16">SAG 241.80</strain>
    </source>
</reference>
<evidence type="ECO:0000256" key="3">
    <source>
        <dbReference type="ARBA" id="ARBA00012743"/>
    </source>
</evidence>
<keyword evidence="13" id="KW-0812">Transmembrane</keyword>
<sequence>MASQQRVAVLATCNLDQWAMDFEGNLRRIQTSIARARAAGARYRVGPEMEIPGYGCEDHFIEADTVEHSWECVAELMRGGHTDGIVCDVGMPVIHRGVRYNCRVFLLNRSVLLIRPKLHLANDGNYRETRYFCTWKRRRHVEEHSLPQALQQLTGQAGCPFGDAALCFQDTVLAAETCEELFTPQAPHIGLALAGVEIISNGSGSHHQLRKLNQRLDLMLNGTAKSGGVYLYANQKGCDGGRLYYDGCASVVVNGQLVAQGSQFGLGEVEVVTASVDLGEVVSYRGSVASLQEQASAAEPIPLVHVDFSLCSAQGSFTLPTPARAPFYHLPEEEIARGPACWLWDYLRRSGAGGFLLPLSGGADSSSVAAIVGCMCQMVCAAVEGGDEEVLADAVRVGQYKEGERPRDAAELASRLLYSVYMGTENSSSETRERAGQLAKQVGAHHLSVTIDSLVQATIALFSAITGRMPRFRVHGGSPAENLALQNIQARLRMVLAFLLAQLMPWVRGRSGFLLVLGSANVDEGLRGYLTKYDCSSADINPIGGISKADLRRFLVWGAEHLGYPALADVEGAPPTAELEPLRNGAVAQTDEQDMGMTYEELGVYGRLRKISRCGPLGMFRTLLGQWRGRYTPAQVAEKVKHFFKYYAINRHKATTLTPAYHAESYSPDDNRFDHRQFLYNFRWPWQFRRIDEVAQQAEQALHAERQAGGLLVAAAARKEGSTGLNRLEAPVPREQRPVNELQQLKDTPLLAWATLELPQYVQRMAILYGGVLLALGGPIAAQTFEPRDQPLEFFLSASTGSLLVVAVAALRIFLAWKYVGDRLLTASLEYEETGWYDGQVFVKPPEVLTRDRLLGTYEVKPVLARLRSTLQGVGLGLAATAVTLAVLINGQLDADGAYGRGSARKLSQITPDGILYSSSIKSMNELINDDEAAEREAQAQNGVPGYCGDRYFKAFAGGERVCEKVAESVGLGGEKPGRARRTKRSSKRSSKGEEPAQAHADSVKTDRGGLSRPHNVAQGMADKYLHYVREQLEHVRAEGGKELEDEAHFLAEAMLIGAQSYMKMEEPADSDTLKTDSPGVGETQHPGDAPPGVAAAVPEAPGVAEAMAKGGKVPLGTAEQAAVSEAPGVAEAAAGAAEMGEGASVQEVE</sequence>
<evidence type="ECO:0000256" key="4">
    <source>
        <dbReference type="ARBA" id="ARBA00017309"/>
    </source>
</evidence>
<feature type="region of interest" description="Disordered" evidence="12">
    <location>
        <begin position="1117"/>
        <end position="1150"/>
    </location>
</feature>
<evidence type="ECO:0000259" key="14">
    <source>
        <dbReference type="PROSITE" id="PS50263"/>
    </source>
</evidence>
<feature type="domain" description="CN hydrolase" evidence="14">
    <location>
        <begin position="8"/>
        <end position="278"/>
    </location>
</feature>
<dbReference type="Pfam" id="PF00795">
    <property type="entry name" value="CN_hydrolase"/>
    <property type="match status" value="1"/>
</dbReference>
<dbReference type="EC" id="6.3.5.1" evidence="3"/>
<dbReference type="InterPro" id="IPR036526">
    <property type="entry name" value="C-N_Hydrolase_sf"/>
</dbReference>
<name>A0A2P6V747_9CHLO</name>
<dbReference type="GO" id="GO:0004359">
    <property type="term" value="F:glutaminase activity"/>
    <property type="evidence" value="ECO:0007669"/>
    <property type="project" value="InterPro"/>
</dbReference>
<dbReference type="InterPro" id="IPR014445">
    <property type="entry name" value="Gln-dep_NAD_synthase"/>
</dbReference>
<dbReference type="STRING" id="554055.A0A2P6V747"/>
<dbReference type="NCBIfam" id="TIGR00552">
    <property type="entry name" value="nadE"/>
    <property type="match status" value="1"/>
</dbReference>
<evidence type="ECO:0000313" key="15">
    <source>
        <dbReference type="EMBL" id="PSC69909.1"/>
    </source>
</evidence>
<dbReference type="Gene3D" id="3.40.50.620">
    <property type="entry name" value="HUPs"/>
    <property type="match status" value="1"/>
</dbReference>
<feature type="transmembrane region" description="Helical" evidence="13">
    <location>
        <begin position="794"/>
        <end position="815"/>
    </location>
</feature>
<keyword evidence="16" id="KW-1185">Reference proteome</keyword>
<evidence type="ECO:0000256" key="5">
    <source>
        <dbReference type="ARBA" id="ARBA00022598"/>
    </source>
</evidence>
<dbReference type="Pfam" id="PF06799">
    <property type="entry name" value="CGLD27-like"/>
    <property type="match status" value="1"/>
</dbReference>
<feature type="compositionally biased region" description="Low complexity" evidence="12">
    <location>
        <begin position="1122"/>
        <end position="1150"/>
    </location>
</feature>
<comment type="caution">
    <text evidence="15">The sequence shown here is derived from an EMBL/GenBank/DDBJ whole genome shotgun (WGS) entry which is preliminary data.</text>
</comment>
<comment type="pathway">
    <text evidence="1">Cofactor biosynthesis; NAD(+) biosynthesis; NAD(+) from deamido-NAD(+) (L-Gln route): step 1/1.</text>
</comment>
<keyword evidence="13" id="KW-0472">Membrane</keyword>
<feature type="compositionally biased region" description="Basic residues" evidence="12">
    <location>
        <begin position="979"/>
        <end position="990"/>
    </location>
</feature>
<keyword evidence="8" id="KW-0520">NAD</keyword>
<comment type="similarity">
    <text evidence="2">In the C-terminal section; belongs to the NAD synthetase family.</text>
</comment>
<dbReference type="GO" id="GO:0003952">
    <property type="term" value="F:NAD+ synthase (glutamine-hydrolyzing) activity"/>
    <property type="evidence" value="ECO:0007669"/>
    <property type="project" value="UniProtKB-EC"/>
</dbReference>
<feature type="transmembrane region" description="Helical" evidence="13">
    <location>
        <begin position="766"/>
        <end position="782"/>
    </location>
</feature>
<protein>
    <recommendedName>
        <fullName evidence="4">Glutamine-dependent NAD(+) synthetase</fullName>
        <ecNumber evidence="3">6.3.5.1</ecNumber>
    </recommendedName>
    <alternativeName>
        <fullName evidence="9">NAD(+) synthase [glutamine-hydrolyzing]</fullName>
    </alternativeName>
    <alternativeName>
        <fullName evidence="10">NAD(+) synthetase</fullName>
    </alternativeName>
</protein>
<dbReference type="OrthoDB" id="2020662at2759"/>
<keyword evidence="13" id="KW-1133">Transmembrane helix</keyword>
<dbReference type="InterPro" id="IPR009631">
    <property type="entry name" value="CGLD27-like"/>
</dbReference>
<dbReference type="FunFam" id="3.40.50.620:FF:000036">
    <property type="entry name" value="Glutamine-dependent NAD(+) synthetase"/>
    <property type="match status" value="1"/>
</dbReference>